<feature type="compositionally biased region" description="Pro residues" evidence="1">
    <location>
        <begin position="25"/>
        <end position="53"/>
    </location>
</feature>
<dbReference type="EMBL" id="JACOPQ010000008">
    <property type="protein sequence ID" value="MBC5737557.1"/>
    <property type="molecule type" value="Genomic_DNA"/>
</dbReference>
<name>A0A8J6J7N6_9FIRM</name>
<keyword evidence="2" id="KW-0732">Signal</keyword>
<organism evidence="3 4">
    <name type="scientific">Lawsonibacter faecis</name>
    <dbReference type="NCBI Taxonomy" id="2763052"/>
    <lineage>
        <taxon>Bacteria</taxon>
        <taxon>Bacillati</taxon>
        <taxon>Bacillota</taxon>
        <taxon>Clostridia</taxon>
        <taxon>Eubacteriales</taxon>
        <taxon>Oscillospiraceae</taxon>
        <taxon>Lawsonibacter</taxon>
    </lineage>
</organism>
<feature type="chain" id="PRO_5038701133" description="Lipoprotein" evidence="2">
    <location>
        <begin position="23"/>
        <end position="261"/>
    </location>
</feature>
<dbReference type="RefSeq" id="WP_186919371.1">
    <property type="nucleotide sequence ID" value="NZ_JACOPQ010000008.1"/>
</dbReference>
<accession>A0A8J6J7N6</accession>
<sequence>MKRKGRLPLLLCVCLLMLTACAPQPAQPSAPTAPPPVTTPPAPPAATPGPEPSASPDAAPKLSPEEIESIKKAWAYDAQWAMTMPWREVSGDFWHVGLGDAYEATLGVPYEGVDYVSEPAQDLAALSFGTVEHRYFDGFSTTVFTDFYGDRPDEPGYSVTYYISTTQPDCETPRGIHPGNTLTELKEAYPELQKHEGYWTDNDPDYGNATHDSCYVYAPEGNDRSILFLTKEDVIVQIDMVDGLDGQIWDPSGPGVRTRSE</sequence>
<evidence type="ECO:0000313" key="3">
    <source>
        <dbReference type="EMBL" id="MBC5737557.1"/>
    </source>
</evidence>
<proteinExistence type="predicted"/>
<dbReference type="AlphaFoldDB" id="A0A8J6J7N6"/>
<evidence type="ECO:0000256" key="2">
    <source>
        <dbReference type="SAM" id="SignalP"/>
    </source>
</evidence>
<evidence type="ECO:0008006" key="5">
    <source>
        <dbReference type="Google" id="ProtNLM"/>
    </source>
</evidence>
<reference evidence="3" key="1">
    <citation type="submission" date="2020-08" db="EMBL/GenBank/DDBJ databases">
        <title>Genome public.</title>
        <authorList>
            <person name="Liu C."/>
            <person name="Sun Q."/>
        </authorList>
    </citation>
    <scope>NUCLEOTIDE SEQUENCE</scope>
    <source>
        <strain evidence="3">NSJ-52</strain>
    </source>
</reference>
<feature type="signal peptide" evidence="2">
    <location>
        <begin position="1"/>
        <end position="22"/>
    </location>
</feature>
<comment type="caution">
    <text evidence="3">The sequence shown here is derived from an EMBL/GenBank/DDBJ whole genome shotgun (WGS) entry which is preliminary data.</text>
</comment>
<protein>
    <recommendedName>
        <fullName evidence="5">Lipoprotein</fullName>
    </recommendedName>
</protein>
<dbReference type="Proteomes" id="UP000607645">
    <property type="component" value="Unassembled WGS sequence"/>
</dbReference>
<evidence type="ECO:0000256" key="1">
    <source>
        <dbReference type="SAM" id="MobiDB-lite"/>
    </source>
</evidence>
<gene>
    <name evidence="3" type="ORF">H8S62_11130</name>
</gene>
<dbReference type="PROSITE" id="PS51257">
    <property type="entry name" value="PROKAR_LIPOPROTEIN"/>
    <property type="match status" value="1"/>
</dbReference>
<evidence type="ECO:0000313" key="4">
    <source>
        <dbReference type="Proteomes" id="UP000607645"/>
    </source>
</evidence>
<feature type="region of interest" description="Disordered" evidence="1">
    <location>
        <begin position="25"/>
        <end position="63"/>
    </location>
</feature>
<keyword evidence="4" id="KW-1185">Reference proteome</keyword>